<reference evidence="1 2" key="2">
    <citation type="journal article" date="2022" name="Mol. Ecol. Resour.">
        <title>The genomes of chicory, endive, great burdock and yacon provide insights into Asteraceae paleo-polyploidization history and plant inulin production.</title>
        <authorList>
            <person name="Fan W."/>
            <person name="Wang S."/>
            <person name="Wang H."/>
            <person name="Wang A."/>
            <person name="Jiang F."/>
            <person name="Liu H."/>
            <person name="Zhao H."/>
            <person name="Xu D."/>
            <person name="Zhang Y."/>
        </authorList>
    </citation>
    <scope>NUCLEOTIDE SEQUENCE [LARGE SCALE GENOMIC DNA]</scope>
    <source>
        <strain evidence="2">cv. Punajuju</strain>
        <tissue evidence="1">Leaves</tissue>
    </source>
</reference>
<keyword evidence="2" id="KW-1185">Reference proteome</keyword>
<dbReference type="EMBL" id="CM042013">
    <property type="protein sequence ID" value="KAI3737066.1"/>
    <property type="molecule type" value="Genomic_DNA"/>
</dbReference>
<accession>A0ACB9CS74</accession>
<gene>
    <name evidence="1" type="ORF">L2E82_27061</name>
</gene>
<sequence>MVGKGGIRLCLNAWAQPPVHIEDRLVEVSERWTRQDPVLPLKHERLVSTLATITTRSPKLFLLCKIYRLQRTNKMAVTDFFAGEIATELLKMLITITRKACLCKPSAEQLRLSIEELLPIIEEIKYSGVELTQTRQMQLDTISRALRDGHELAVKVLASSRWNMYKNLQLSRKMDKVEKKISRFLQGPLQAHVLADVHHARFESTERFDRLDGSTRRLEQQLESMSIGGGGEGWWLQEAVNKMDEDQRYEGSLLKVGMELGKRKVKEMILDRDDLVVIGINGIGGSGKTTLATEVSRDDEVRSYFNKRILFLTVSQSPNVEQLRQKIWAFISETKLNGCSDISPQWTLEYNNRNTVTPTLVVLDDVWSLPVLQQLIFKVPGCKTLVVSRIKFPSSVLDSTYELELLREEDAISLFCHCAFEKTSIPPGSDENLIKQVVEKCKGLPLALKVIGASLRDQPEMYWKGANKRLSRAQPICDSHETELINRMKLSIDYLSEKVRNCFLDLGCFPEDKTIPLDVLINIWTELHDIDEEEAFTIILELSNKNLLTLVKDSRAGDMYSSNYEVSVSQHDVLRDLAIHISSIGSVNQVKRLVMARRENWVPKEWERNSDQPFLARIVSVHTGEMGEMDWDKLEFPKVEVLILNFDSTRYFLPPFIENMPRLKALVLINYNTKTAELHNLSVLGKSSNLRSVWFEKVTIPELPKTIIPLKKLDKISLHLCKINFKDESKLDLSHLFPKLSHLTMDHCIEMTKLPSSICQVKTLKVLSVTNCESLEELPIDLGKLIFLQILRVYACPKLKMLPCGIKNLIWLDYIDVSQCVNLECLNEEIGGCVSLKEIDMRECPRIKRLPRSIKWLRSLRRVICDEEVAWQWEEMDKELPCLCVKVPDQSFGLEWLNE</sequence>
<organism evidence="1 2">
    <name type="scientific">Cichorium intybus</name>
    <name type="common">Chicory</name>
    <dbReference type="NCBI Taxonomy" id="13427"/>
    <lineage>
        <taxon>Eukaryota</taxon>
        <taxon>Viridiplantae</taxon>
        <taxon>Streptophyta</taxon>
        <taxon>Embryophyta</taxon>
        <taxon>Tracheophyta</taxon>
        <taxon>Spermatophyta</taxon>
        <taxon>Magnoliopsida</taxon>
        <taxon>eudicotyledons</taxon>
        <taxon>Gunneridae</taxon>
        <taxon>Pentapetalae</taxon>
        <taxon>asterids</taxon>
        <taxon>campanulids</taxon>
        <taxon>Asterales</taxon>
        <taxon>Asteraceae</taxon>
        <taxon>Cichorioideae</taxon>
        <taxon>Cichorieae</taxon>
        <taxon>Cichoriinae</taxon>
        <taxon>Cichorium</taxon>
    </lineage>
</organism>
<reference evidence="2" key="1">
    <citation type="journal article" date="2022" name="Mol. Ecol. Resour.">
        <title>The genomes of chicory, endive, great burdock and yacon provide insights into Asteraceae palaeo-polyploidization history and plant inulin production.</title>
        <authorList>
            <person name="Fan W."/>
            <person name="Wang S."/>
            <person name="Wang H."/>
            <person name="Wang A."/>
            <person name="Jiang F."/>
            <person name="Liu H."/>
            <person name="Zhao H."/>
            <person name="Xu D."/>
            <person name="Zhang Y."/>
        </authorList>
    </citation>
    <scope>NUCLEOTIDE SEQUENCE [LARGE SCALE GENOMIC DNA]</scope>
    <source>
        <strain evidence="2">cv. Punajuju</strain>
    </source>
</reference>
<name>A0ACB9CS74_CICIN</name>
<evidence type="ECO:0000313" key="1">
    <source>
        <dbReference type="EMBL" id="KAI3737066.1"/>
    </source>
</evidence>
<proteinExistence type="predicted"/>
<comment type="caution">
    <text evidence="1">The sequence shown here is derived from an EMBL/GenBank/DDBJ whole genome shotgun (WGS) entry which is preliminary data.</text>
</comment>
<protein>
    <submittedName>
        <fullName evidence="1">Uncharacterized protein</fullName>
    </submittedName>
</protein>
<evidence type="ECO:0000313" key="2">
    <source>
        <dbReference type="Proteomes" id="UP001055811"/>
    </source>
</evidence>
<dbReference type="Proteomes" id="UP001055811">
    <property type="component" value="Linkage Group LG05"/>
</dbReference>